<keyword evidence="13" id="KW-1133">Transmembrane helix</keyword>
<evidence type="ECO:0000256" key="16">
    <source>
        <dbReference type="ARBA" id="ARBA00024013"/>
    </source>
</evidence>
<evidence type="ECO:0000256" key="1">
    <source>
        <dbReference type="ARBA" id="ARBA00001946"/>
    </source>
</evidence>
<evidence type="ECO:0000256" key="8">
    <source>
        <dbReference type="ARBA" id="ARBA00022741"/>
    </source>
</evidence>
<accession>A0A428PMJ0</accession>
<keyword evidence="15" id="KW-0472">Membrane</keyword>
<keyword evidence="17" id="KW-0175">Coiled coil</keyword>
<keyword evidence="20" id="KW-1185">Reference proteome</keyword>
<evidence type="ECO:0000256" key="3">
    <source>
        <dbReference type="ARBA" id="ARBA00022448"/>
    </source>
</evidence>
<keyword evidence="3" id="KW-0813">Transport</keyword>
<evidence type="ECO:0000256" key="15">
    <source>
        <dbReference type="ARBA" id="ARBA00023136"/>
    </source>
</evidence>
<gene>
    <name evidence="19" type="ORF">CEP54_009996</name>
</gene>
<evidence type="ECO:0000256" key="11">
    <source>
        <dbReference type="ARBA" id="ARBA00022842"/>
    </source>
</evidence>
<dbReference type="InterPro" id="IPR006703">
    <property type="entry name" value="G_AIG1"/>
</dbReference>
<dbReference type="Proteomes" id="UP000288168">
    <property type="component" value="Unassembled WGS sequence"/>
</dbReference>
<evidence type="ECO:0000256" key="10">
    <source>
        <dbReference type="ARBA" id="ARBA00022805"/>
    </source>
</evidence>
<dbReference type="SUPFAM" id="SSF52540">
    <property type="entry name" value="P-loop containing nucleoside triphosphate hydrolases"/>
    <property type="match status" value="1"/>
</dbReference>
<dbReference type="EMBL" id="NKCI01000113">
    <property type="protein sequence ID" value="RSL54237.1"/>
    <property type="molecule type" value="Genomic_DNA"/>
</dbReference>
<dbReference type="PANTHER" id="PTHR10903:SF135">
    <property type="entry name" value="TRANSLOCASE OF CHLOROPLAST 120, CHLOROPLASTIC-RELATED"/>
    <property type="match status" value="1"/>
</dbReference>
<evidence type="ECO:0000259" key="18">
    <source>
        <dbReference type="Pfam" id="PF04548"/>
    </source>
</evidence>
<name>A0A428PMJ0_9HYPO</name>
<reference evidence="19 20" key="1">
    <citation type="submission" date="2017-06" db="EMBL/GenBank/DDBJ databases">
        <title>Comparative genomic analysis of Ambrosia Fusariam Clade fungi.</title>
        <authorList>
            <person name="Stajich J.E."/>
            <person name="Carrillo J."/>
            <person name="Kijimoto T."/>
            <person name="Eskalen A."/>
            <person name="O'Donnell K."/>
            <person name="Kasson M."/>
        </authorList>
    </citation>
    <scope>NUCLEOTIDE SEQUENCE [LARGE SCALE GENOMIC DNA]</scope>
    <source>
        <strain evidence="19 20">NRRL62584</strain>
    </source>
</reference>
<keyword evidence="14" id="KW-0342">GTP-binding</keyword>
<protein>
    <recommendedName>
        <fullName evidence="18">AIG1-type G domain-containing protein</fullName>
    </recommendedName>
</protein>
<keyword evidence="6" id="KW-0812">Transmembrane</keyword>
<comment type="caution">
    <text evidence="19">The sequence shown here is derived from an EMBL/GenBank/DDBJ whole genome shotgun (WGS) entry which is preliminary data.</text>
</comment>
<dbReference type="GO" id="GO:0005525">
    <property type="term" value="F:GTP binding"/>
    <property type="evidence" value="ECO:0007669"/>
    <property type="project" value="UniProtKB-KW"/>
</dbReference>
<evidence type="ECO:0000256" key="9">
    <source>
        <dbReference type="ARBA" id="ARBA00022801"/>
    </source>
</evidence>
<evidence type="ECO:0000313" key="19">
    <source>
        <dbReference type="EMBL" id="RSL54237.1"/>
    </source>
</evidence>
<dbReference type="OrthoDB" id="8954335at2759"/>
<evidence type="ECO:0000256" key="6">
    <source>
        <dbReference type="ARBA" id="ARBA00022692"/>
    </source>
</evidence>
<evidence type="ECO:0000256" key="17">
    <source>
        <dbReference type="SAM" id="Coils"/>
    </source>
</evidence>
<dbReference type="Pfam" id="PF04548">
    <property type="entry name" value="AIG1"/>
    <property type="match status" value="1"/>
</dbReference>
<dbReference type="GO" id="GO:0016787">
    <property type="term" value="F:hydrolase activity"/>
    <property type="evidence" value="ECO:0007669"/>
    <property type="project" value="UniProtKB-KW"/>
</dbReference>
<keyword evidence="10" id="KW-1002">Plastid outer membrane</keyword>
<evidence type="ECO:0000256" key="4">
    <source>
        <dbReference type="ARBA" id="ARBA00022528"/>
    </source>
</evidence>
<proteinExistence type="predicted"/>
<evidence type="ECO:0000256" key="5">
    <source>
        <dbReference type="ARBA" id="ARBA00022640"/>
    </source>
</evidence>
<evidence type="ECO:0000256" key="7">
    <source>
        <dbReference type="ARBA" id="ARBA00022723"/>
    </source>
</evidence>
<feature type="domain" description="AIG1-type G" evidence="18">
    <location>
        <begin position="23"/>
        <end position="154"/>
    </location>
</feature>
<feature type="coiled-coil region" evidence="17">
    <location>
        <begin position="232"/>
        <end position="281"/>
    </location>
</feature>
<keyword evidence="9" id="KW-0378">Hydrolase</keyword>
<keyword evidence="5" id="KW-0934">Plastid</keyword>
<dbReference type="GO" id="GO:0015031">
    <property type="term" value="P:protein transport"/>
    <property type="evidence" value="ECO:0007669"/>
    <property type="project" value="UniProtKB-KW"/>
</dbReference>
<keyword evidence="11" id="KW-0460">Magnesium</keyword>
<dbReference type="GO" id="GO:0016020">
    <property type="term" value="C:membrane"/>
    <property type="evidence" value="ECO:0007669"/>
    <property type="project" value="UniProtKB-SubCell"/>
</dbReference>
<dbReference type="PANTHER" id="PTHR10903">
    <property type="entry name" value="GTPASE, IMAP FAMILY MEMBER-RELATED"/>
    <property type="match status" value="1"/>
</dbReference>
<keyword evidence="4" id="KW-0150">Chloroplast</keyword>
<evidence type="ECO:0000256" key="13">
    <source>
        <dbReference type="ARBA" id="ARBA00022989"/>
    </source>
</evidence>
<comment type="subcellular location">
    <subcellularLocation>
        <location evidence="2">Membrane</location>
        <topology evidence="2">Single-pass membrane protein</topology>
    </subcellularLocation>
    <subcellularLocation>
        <location evidence="16">Plastid</location>
        <location evidence="16">Chloroplast outer membrane</location>
    </subcellularLocation>
</comment>
<evidence type="ECO:0000256" key="2">
    <source>
        <dbReference type="ARBA" id="ARBA00004167"/>
    </source>
</evidence>
<evidence type="ECO:0000256" key="14">
    <source>
        <dbReference type="ARBA" id="ARBA00023134"/>
    </source>
</evidence>
<dbReference type="GO" id="GO:0046872">
    <property type="term" value="F:metal ion binding"/>
    <property type="evidence" value="ECO:0007669"/>
    <property type="project" value="UniProtKB-KW"/>
</dbReference>
<keyword evidence="8" id="KW-0547">Nucleotide-binding</keyword>
<keyword evidence="12" id="KW-0653">Protein transport</keyword>
<evidence type="ECO:0000313" key="20">
    <source>
        <dbReference type="Proteomes" id="UP000288168"/>
    </source>
</evidence>
<comment type="cofactor">
    <cofactor evidence="1">
        <name>Mg(2+)</name>
        <dbReference type="ChEBI" id="CHEBI:18420"/>
    </cofactor>
</comment>
<organism evidence="19 20">
    <name type="scientific">Fusarium duplospermum</name>
    <dbReference type="NCBI Taxonomy" id="1325734"/>
    <lineage>
        <taxon>Eukaryota</taxon>
        <taxon>Fungi</taxon>
        <taxon>Dikarya</taxon>
        <taxon>Ascomycota</taxon>
        <taxon>Pezizomycotina</taxon>
        <taxon>Sordariomycetes</taxon>
        <taxon>Hypocreomycetidae</taxon>
        <taxon>Hypocreales</taxon>
        <taxon>Nectriaceae</taxon>
        <taxon>Fusarium</taxon>
        <taxon>Fusarium solani species complex</taxon>
    </lineage>
</organism>
<evidence type="ECO:0000256" key="12">
    <source>
        <dbReference type="ARBA" id="ARBA00022927"/>
    </source>
</evidence>
<dbReference type="Gene3D" id="3.40.50.300">
    <property type="entry name" value="P-loop containing nucleotide triphosphate hydrolases"/>
    <property type="match status" value="1"/>
</dbReference>
<dbReference type="STRING" id="1325734.A0A428PMJ0"/>
<dbReference type="AlphaFoldDB" id="A0A428PMJ0"/>
<dbReference type="InterPro" id="IPR027417">
    <property type="entry name" value="P-loop_NTPase"/>
</dbReference>
<dbReference type="InterPro" id="IPR045058">
    <property type="entry name" value="GIMA/IAN/Toc"/>
</dbReference>
<keyword evidence="7" id="KW-0479">Metal-binding</keyword>
<sequence length="345" mass="38541">MLVQKAAGFDSDGSAKANGMGMIVVMGVTGSGKSYLINCIAGKEVVVEGPDMDSCTQECQMVPVVIGGSKVMLIDTPGFDDSERSEAAILNSIARVLTAQYNLGFELKGIIYMQRITDIRHSGSSAKSLEIFKRIRGEEALKNVLLVTNRWEDMDEALGASRERQLREKFWAYMLGRGSCMNRFYGDRSSAISLVSDLLIKDPVMLRIQHEIINEHKDLNETWVGSFVDGGLEKLREEHVKEIESLENLKKELKESDRVMRRRMEANWEREQARLRETEEQQVSLRRDVCQEVKSEIAEENESESGGLKELLPLIPAALGILGVFVGVPPGSLELLGDFVEVFSH</sequence>